<sequence>MAYIRDEKNMVIGSEGGNDFASTTVAFAHGLETPAFSWIDPDMNKNKDSEYYVGRYYSKTGGVPEIFAKQVPVKEKYKKVFLDSEYSIPLFRLVYNDSVITSYHWLWGTFKIQDEVNNRMMREILYNIPPMYHIDRNEWDKYKTQIKEHNDVWSEFNKKAIKKEMTDFKLLSEDKLVQMSQFGDDLKVVANFSDKEFKYENDNVKPHSLIIYDKSEKTVYQP</sequence>
<protein>
    <submittedName>
        <fullName evidence="1">Uncharacterized protein</fullName>
    </submittedName>
</protein>
<dbReference type="EMBL" id="VSSQ01010313">
    <property type="protein sequence ID" value="MPM43994.1"/>
    <property type="molecule type" value="Genomic_DNA"/>
</dbReference>
<proteinExistence type="predicted"/>
<evidence type="ECO:0000313" key="1">
    <source>
        <dbReference type="EMBL" id="MPM43994.1"/>
    </source>
</evidence>
<reference evidence="1" key="1">
    <citation type="submission" date="2019-08" db="EMBL/GenBank/DDBJ databases">
        <authorList>
            <person name="Kucharzyk K."/>
            <person name="Murdoch R.W."/>
            <person name="Higgins S."/>
            <person name="Loffler F."/>
        </authorList>
    </citation>
    <scope>NUCLEOTIDE SEQUENCE</scope>
</reference>
<dbReference type="Pfam" id="PF11308">
    <property type="entry name" value="Glyco_hydro_129"/>
    <property type="match status" value="1"/>
</dbReference>
<comment type="caution">
    <text evidence="1">The sequence shown here is derived from an EMBL/GenBank/DDBJ whole genome shotgun (WGS) entry which is preliminary data.</text>
</comment>
<dbReference type="AlphaFoldDB" id="A0A645A2G5"/>
<gene>
    <name evidence="1" type="ORF">SDC9_90672</name>
</gene>
<name>A0A645A2G5_9ZZZZ</name>
<accession>A0A645A2G5</accession>
<organism evidence="1">
    <name type="scientific">bioreactor metagenome</name>
    <dbReference type="NCBI Taxonomy" id="1076179"/>
    <lineage>
        <taxon>unclassified sequences</taxon>
        <taxon>metagenomes</taxon>
        <taxon>ecological metagenomes</taxon>
    </lineage>
</organism>
<dbReference type="InterPro" id="IPR021459">
    <property type="entry name" value="GH101-related"/>
</dbReference>